<keyword evidence="2" id="KW-0806">Transcription termination</keyword>
<dbReference type="InterPro" id="IPR038538">
    <property type="entry name" value="MTERF_sf"/>
</dbReference>
<evidence type="ECO:0000256" key="1">
    <source>
        <dbReference type="ARBA" id="ARBA00007692"/>
    </source>
</evidence>
<name>A0AAD5DIP0_9CHLO</name>
<accession>A0AAD5DIP0</accession>
<dbReference type="PANTHER" id="PTHR31694:SF26">
    <property type="entry name" value="OS05G0151100 PROTEIN"/>
    <property type="match status" value="1"/>
</dbReference>
<dbReference type="Gene3D" id="1.25.70.10">
    <property type="entry name" value="Transcription termination factor 3, mitochondrial"/>
    <property type="match status" value="1"/>
</dbReference>
<keyword evidence="3" id="KW-0809">Transit peptide</keyword>
<proteinExistence type="inferred from homology"/>
<protein>
    <submittedName>
        <fullName evidence="4">Uncharacterized protein</fullName>
    </submittedName>
</protein>
<evidence type="ECO:0000256" key="3">
    <source>
        <dbReference type="ARBA" id="ARBA00022946"/>
    </source>
</evidence>
<comment type="caution">
    <text evidence="4">The sequence shown here is derived from an EMBL/GenBank/DDBJ whole genome shotgun (WGS) entry which is preliminary data.</text>
</comment>
<dbReference type="Pfam" id="PF02536">
    <property type="entry name" value="mTERF"/>
    <property type="match status" value="1"/>
</dbReference>
<organism evidence="4 5">
    <name type="scientific">Chlorella ohadii</name>
    <dbReference type="NCBI Taxonomy" id="2649997"/>
    <lineage>
        <taxon>Eukaryota</taxon>
        <taxon>Viridiplantae</taxon>
        <taxon>Chlorophyta</taxon>
        <taxon>core chlorophytes</taxon>
        <taxon>Trebouxiophyceae</taxon>
        <taxon>Chlorellales</taxon>
        <taxon>Chlorellaceae</taxon>
        <taxon>Chlorella clade</taxon>
        <taxon>Chlorella</taxon>
    </lineage>
</organism>
<dbReference type="Proteomes" id="UP001205105">
    <property type="component" value="Unassembled WGS sequence"/>
</dbReference>
<reference evidence="4" key="1">
    <citation type="submission" date="2020-11" db="EMBL/GenBank/DDBJ databases">
        <title>Chlorella ohadii genome sequencing and assembly.</title>
        <authorList>
            <person name="Murik O."/>
            <person name="Treves H."/>
            <person name="Kedem I."/>
            <person name="Shotland Y."/>
            <person name="Kaplan A."/>
        </authorList>
    </citation>
    <scope>NUCLEOTIDE SEQUENCE</scope>
    <source>
        <strain evidence="4">1</strain>
    </source>
</reference>
<evidence type="ECO:0000256" key="2">
    <source>
        <dbReference type="ARBA" id="ARBA00022472"/>
    </source>
</evidence>
<keyword evidence="5" id="KW-1185">Reference proteome</keyword>
<dbReference type="InterPro" id="IPR052965">
    <property type="entry name" value="Pigment-catalase-like"/>
</dbReference>
<dbReference type="AlphaFoldDB" id="A0AAD5DIP0"/>
<dbReference type="GO" id="GO:0003676">
    <property type="term" value="F:nucleic acid binding"/>
    <property type="evidence" value="ECO:0007669"/>
    <property type="project" value="InterPro"/>
</dbReference>
<sequence length="589" mass="62745">MDQFKWSDVDLMTYLLNVECLEGAFDTYGAFGHNMHPDLFAGGPPPIGGRKANLSDQIQPWGEEFFNAAFGRTGTNWDPYRNDLNFVLSLFTLEEVGATLSAGAVGLAALNGNLTVVAIAAGLAGSANYQSAADRYILWERRDEMVPEFNVTVTEFMDALSALRQRLTGPVLINQPLYFAGGRSIVPTDGNGVTLARTPQQARQGVTSCIGFLAVLHFHTLGSANGTGAFFPEGVRGRINRPDPLQAQVPPDLLAMANQPYAIRLRNQAASTPQVVLQVATGPRVFACTVLPWYICSITGMVAACNALQGRRKTQPVPDVDAEQLLHSLGLGGTAEPAALLRKLRKLPGVRQQSVLDNAAAVAAHLLNPAVGLTAQQAGQLLERCPYLFSWPPEQRAAVLFGQLMAAGLAAAAAAQCFVRYPTGAKSTTFAPGLAELAAILAHSEDKQGGRGRRAEVPTAQRTVAALLSRIPTAVALVCNTAGYLQQRAAELQQAGFTAADVAALAWRRPELLHRDAAAKVASKAAVLQQELGLPAAQVVSLVAKRRPQWLTCTVSAIWERAAALVELFAKVPAISSHASHAIWEGQEG</sequence>
<evidence type="ECO:0000313" key="4">
    <source>
        <dbReference type="EMBL" id="KAI7837656.1"/>
    </source>
</evidence>
<dbReference type="InterPro" id="IPR003690">
    <property type="entry name" value="MTERF"/>
</dbReference>
<dbReference type="EMBL" id="JADXDR010000146">
    <property type="protein sequence ID" value="KAI7837656.1"/>
    <property type="molecule type" value="Genomic_DNA"/>
</dbReference>
<gene>
    <name evidence="4" type="ORF">COHA_008518</name>
</gene>
<dbReference type="GO" id="GO:0006353">
    <property type="term" value="P:DNA-templated transcription termination"/>
    <property type="evidence" value="ECO:0007669"/>
    <property type="project" value="UniProtKB-KW"/>
</dbReference>
<evidence type="ECO:0000313" key="5">
    <source>
        <dbReference type="Proteomes" id="UP001205105"/>
    </source>
</evidence>
<keyword evidence="2" id="KW-0805">Transcription regulation</keyword>
<comment type="similarity">
    <text evidence="1">Belongs to the mTERF family.</text>
</comment>
<dbReference type="PANTHER" id="PTHR31694">
    <property type="entry name" value="DESICCATION-LIKE PROTEIN"/>
    <property type="match status" value="1"/>
</dbReference>
<keyword evidence="2" id="KW-0804">Transcription</keyword>